<accession>A0A919QEK5</accession>
<dbReference type="InterPro" id="IPR025559">
    <property type="entry name" value="Eis_dom"/>
</dbReference>
<evidence type="ECO:0000256" key="3">
    <source>
        <dbReference type="ARBA" id="ARBA00023315"/>
    </source>
</evidence>
<dbReference type="Gene3D" id="3.40.630.30">
    <property type="match status" value="2"/>
</dbReference>
<dbReference type="InterPro" id="IPR051554">
    <property type="entry name" value="Acetyltransferase_Eis"/>
</dbReference>
<evidence type="ECO:0000256" key="1">
    <source>
        <dbReference type="ARBA" id="ARBA00009213"/>
    </source>
</evidence>
<gene>
    <name evidence="6" type="ORF">Aph01nite_57260</name>
</gene>
<evidence type="ECO:0000259" key="5">
    <source>
        <dbReference type="PROSITE" id="PS51186"/>
    </source>
</evidence>
<feature type="binding site" evidence="4">
    <location>
        <begin position="81"/>
        <end position="83"/>
    </location>
    <ligand>
        <name>acetyl-CoA</name>
        <dbReference type="ChEBI" id="CHEBI:57288"/>
    </ligand>
</feature>
<dbReference type="PANTHER" id="PTHR37817">
    <property type="entry name" value="N-ACETYLTRANSFERASE EIS"/>
    <property type="match status" value="1"/>
</dbReference>
<sequence>MNLPIRPISEAEWPAFCDVLDEAFATTFHPVQIDRFKALTPLERTLAAFDGDLPVGVTAIFDFDMTIPGGTLLPVAGVTAVGVLASHRRRGILNGLMRRQLRDIKEHGESVAVLYASEAGIYGRFGYGRAADNVFYRIPKHGSAFVANAPADPALRLRTAVPAAAREEFVQVFDAVLRTRPGLYTRSPERWDSLLADEEFDRRGDGRLRCVLAEDDGGVRGYALFKIKRGFTDHDVPEGEVRLIELFAVDPAAYALLWRSVLDRDLCASVYAWNRPIDDPIQHLIAEPRHLNAGTLDELWARLVDLPAALTARAYAAPAELVIEVADEVCPWNEGRWRLSTGKGTCERTDDAPDLTLPVQYLGAAYFGGRPLLPYAAAGLVTEHRAGALRELSAAMAWEPRPWAGLVF</sequence>
<feature type="active site" description="Proton donor" evidence="4">
    <location>
        <position position="122"/>
    </location>
</feature>
<protein>
    <submittedName>
        <fullName evidence="6">UPF0256 protein</fullName>
    </submittedName>
</protein>
<dbReference type="InterPro" id="IPR041380">
    <property type="entry name" value="Acetyltransf_17"/>
</dbReference>
<comment type="subunit">
    <text evidence="4">Homohexamer; trimer of dimers.</text>
</comment>
<feature type="binding site" evidence="4">
    <location>
        <begin position="89"/>
        <end position="94"/>
    </location>
    <ligand>
        <name>acetyl-CoA</name>
        <dbReference type="ChEBI" id="CHEBI:57288"/>
    </ligand>
</feature>
<feature type="active site" description="Proton acceptor; via carboxylate" evidence="4">
    <location>
        <position position="408"/>
    </location>
</feature>
<evidence type="ECO:0000313" key="6">
    <source>
        <dbReference type="EMBL" id="GIH27416.1"/>
    </source>
</evidence>
<dbReference type="InterPro" id="IPR000182">
    <property type="entry name" value="GNAT_dom"/>
</dbReference>
<dbReference type="Pfam" id="PF13527">
    <property type="entry name" value="Acetyltransf_9"/>
    <property type="match status" value="1"/>
</dbReference>
<keyword evidence="3 4" id="KW-0012">Acyltransferase</keyword>
<reference evidence="6" key="1">
    <citation type="submission" date="2021-01" db="EMBL/GenBank/DDBJ databases">
        <title>Whole genome shotgun sequence of Acrocarpospora phusangensis NBRC 108782.</title>
        <authorList>
            <person name="Komaki H."/>
            <person name="Tamura T."/>
        </authorList>
    </citation>
    <scope>NUCLEOTIDE SEQUENCE</scope>
    <source>
        <strain evidence="6">NBRC 108782</strain>
    </source>
</reference>
<organism evidence="6 7">
    <name type="scientific">Acrocarpospora phusangensis</name>
    <dbReference type="NCBI Taxonomy" id="1070424"/>
    <lineage>
        <taxon>Bacteria</taxon>
        <taxon>Bacillati</taxon>
        <taxon>Actinomycetota</taxon>
        <taxon>Actinomycetes</taxon>
        <taxon>Streptosporangiales</taxon>
        <taxon>Streptosporangiaceae</taxon>
        <taxon>Acrocarpospora</taxon>
    </lineage>
</organism>
<dbReference type="EMBL" id="BOOA01000055">
    <property type="protein sequence ID" value="GIH27416.1"/>
    <property type="molecule type" value="Genomic_DNA"/>
</dbReference>
<name>A0A919QEK5_9ACTN</name>
<comment type="caution">
    <text evidence="6">The sequence shown here is derived from an EMBL/GenBank/DDBJ whole genome shotgun (WGS) entry which is preliminary data.</text>
</comment>
<comment type="similarity">
    <text evidence="1 4">Belongs to the acetyltransferase Eis family.</text>
</comment>
<dbReference type="RefSeq" id="WP_204044074.1">
    <property type="nucleotide sequence ID" value="NZ_BOOA01000055.1"/>
</dbReference>
<dbReference type="SUPFAM" id="SSF55729">
    <property type="entry name" value="Acyl-CoA N-acyltransferases (Nat)"/>
    <property type="match status" value="1"/>
</dbReference>
<keyword evidence="2 4" id="KW-0808">Transferase</keyword>
<dbReference type="AlphaFoldDB" id="A0A919QEK5"/>
<dbReference type="InterPro" id="IPR036527">
    <property type="entry name" value="SCP2_sterol-bd_dom_sf"/>
</dbReference>
<feature type="domain" description="N-acetyltransferase" evidence="5">
    <location>
        <begin position="3"/>
        <end position="152"/>
    </location>
</feature>
<dbReference type="Gene3D" id="3.30.1050.10">
    <property type="entry name" value="SCP2 sterol-binding domain"/>
    <property type="match status" value="1"/>
</dbReference>
<proteinExistence type="inferred from homology"/>
<evidence type="ECO:0000256" key="2">
    <source>
        <dbReference type="ARBA" id="ARBA00022679"/>
    </source>
</evidence>
<dbReference type="Pfam" id="PF17668">
    <property type="entry name" value="Acetyltransf_17"/>
    <property type="match status" value="1"/>
</dbReference>
<evidence type="ECO:0000256" key="4">
    <source>
        <dbReference type="HAMAP-Rule" id="MF_01812"/>
    </source>
</evidence>
<dbReference type="InterPro" id="IPR016181">
    <property type="entry name" value="Acyl_CoA_acyltransferase"/>
</dbReference>
<dbReference type="PROSITE" id="PS51186">
    <property type="entry name" value="GNAT"/>
    <property type="match status" value="1"/>
</dbReference>
<dbReference type="NCBIfam" id="NF002367">
    <property type="entry name" value="PRK01346.1-4"/>
    <property type="match status" value="1"/>
</dbReference>
<evidence type="ECO:0000313" key="7">
    <source>
        <dbReference type="Proteomes" id="UP000640052"/>
    </source>
</evidence>
<keyword evidence="7" id="KW-1185">Reference proteome</keyword>
<dbReference type="GO" id="GO:0030649">
    <property type="term" value="P:aminoglycoside antibiotic catabolic process"/>
    <property type="evidence" value="ECO:0007669"/>
    <property type="project" value="TreeGrafter"/>
</dbReference>
<dbReference type="HAMAP" id="MF_01812">
    <property type="entry name" value="Eis"/>
    <property type="match status" value="1"/>
</dbReference>
<dbReference type="GO" id="GO:0034069">
    <property type="term" value="F:aminoglycoside N-acetyltransferase activity"/>
    <property type="evidence" value="ECO:0007669"/>
    <property type="project" value="TreeGrafter"/>
</dbReference>
<dbReference type="InterPro" id="IPR022902">
    <property type="entry name" value="NAcTrfase_Eis"/>
</dbReference>
<dbReference type="Pfam" id="PF13530">
    <property type="entry name" value="SCP2_2"/>
    <property type="match status" value="1"/>
</dbReference>
<dbReference type="SUPFAM" id="SSF55718">
    <property type="entry name" value="SCP-like"/>
    <property type="match status" value="1"/>
</dbReference>
<dbReference type="Proteomes" id="UP000640052">
    <property type="component" value="Unassembled WGS sequence"/>
</dbReference>
<dbReference type="PANTHER" id="PTHR37817:SF1">
    <property type="entry name" value="N-ACETYLTRANSFERASE EIS"/>
    <property type="match status" value="1"/>
</dbReference>
<feature type="binding site" evidence="4">
    <location>
        <begin position="117"/>
        <end position="118"/>
    </location>
    <ligand>
        <name>acetyl-CoA</name>
        <dbReference type="ChEBI" id="CHEBI:57288"/>
    </ligand>
</feature>